<dbReference type="EMBL" id="LLZH01000281">
    <property type="protein sequence ID" value="KUL29279.1"/>
    <property type="molecule type" value="Genomic_DNA"/>
</dbReference>
<proteinExistence type="predicted"/>
<dbReference type="AlphaFoldDB" id="A0A101JLV5"/>
<keyword evidence="2" id="KW-1185">Reference proteome</keyword>
<comment type="caution">
    <text evidence="1">The sequence shown here is derived from an EMBL/GenBank/DDBJ whole genome shotgun (WGS) entry which is preliminary data.</text>
</comment>
<organism evidence="1 2">
    <name type="scientific">Actinoplanes awajinensis subsp. mycoplanecinus</name>
    <dbReference type="NCBI Taxonomy" id="135947"/>
    <lineage>
        <taxon>Bacteria</taxon>
        <taxon>Bacillati</taxon>
        <taxon>Actinomycetota</taxon>
        <taxon>Actinomycetes</taxon>
        <taxon>Micromonosporales</taxon>
        <taxon>Micromonosporaceae</taxon>
        <taxon>Actinoplanes</taxon>
    </lineage>
</organism>
<evidence type="ECO:0000313" key="2">
    <source>
        <dbReference type="Proteomes" id="UP000053244"/>
    </source>
</evidence>
<sequence length="378" mass="41280">MLQEQAAALIRGDEAGWMAPVDPAQVDTVAYFRKRFRVLRALHVSHFSYSRGNTPAVEDGDQGFRDTIYSGFCFSLTSCPAIMPVDGVELGAPRIRETFAFTRAADRYLIGSVVADPPEASREPMPWQTGDLVFAEGKRVTVAAAPAVAGRLAEALAVAEKSAVVADRFAGLFGNPQQRYRVYLADDKQWQRWFRSPMARNKAVIGLTIPINGVQSEIMIKMSGNGSRAGLAATVQHEMGHVVSLGNINTTGQQVALDLHEEWLTEGIAEYIGRYPSRSAQSPRLPAVRQLLGGAGRPRSLQVSALDWDDPKKINAFYGYGHLAVDCLSRTFGEPRMVAFVSAMARAGNTADVASRNVFEKPFADVDKTCLAWISDQI</sequence>
<dbReference type="Proteomes" id="UP000053244">
    <property type="component" value="Unassembled WGS sequence"/>
</dbReference>
<reference evidence="1 2" key="1">
    <citation type="submission" date="2015-10" db="EMBL/GenBank/DDBJ databases">
        <authorList>
            <person name="Gilbert D.G."/>
        </authorList>
    </citation>
    <scope>NUCLEOTIDE SEQUENCE [LARGE SCALE GENOMIC DNA]</scope>
    <source>
        <strain evidence="1 2">NRRL B-16712</strain>
    </source>
</reference>
<name>A0A101JLV5_9ACTN</name>
<accession>A0A101JLV5</accession>
<gene>
    <name evidence="1" type="ORF">ADL15_29435</name>
</gene>
<protein>
    <recommendedName>
        <fullName evidence="3">Peptidase MA-like domain-containing protein</fullName>
    </recommendedName>
</protein>
<evidence type="ECO:0000313" key="1">
    <source>
        <dbReference type="EMBL" id="KUL29279.1"/>
    </source>
</evidence>
<evidence type="ECO:0008006" key="3">
    <source>
        <dbReference type="Google" id="ProtNLM"/>
    </source>
</evidence>